<protein>
    <submittedName>
        <fullName evidence="1">Alpha/beta hydrolase</fullName>
    </submittedName>
</protein>
<proteinExistence type="predicted"/>
<dbReference type="OrthoDB" id="9804993at2"/>
<comment type="caution">
    <text evidence="1">The sequence shown here is derived from an EMBL/GenBank/DDBJ whole genome shotgun (WGS) entry which is preliminary data.</text>
</comment>
<dbReference type="EMBL" id="SOML01000006">
    <property type="protein sequence ID" value="TFD96106.1"/>
    <property type="molecule type" value="Genomic_DNA"/>
</dbReference>
<evidence type="ECO:0000313" key="1">
    <source>
        <dbReference type="EMBL" id="TFD96106.1"/>
    </source>
</evidence>
<dbReference type="SUPFAM" id="SSF53474">
    <property type="entry name" value="alpha/beta-Hydrolases"/>
    <property type="match status" value="1"/>
</dbReference>
<organism evidence="1 2">
    <name type="scientific">Dysgonomonas capnocytophagoides</name>
    <dbReference type="NCBI Taxonomy" id="45254"/>
    <lineage>
        <taxon>Bacteria</taxon>
        <taxon>Pseudomonadati</taxon>
        <taxon>Bacteroidota</taxon>
        <taxon>Bacteroidia</taxon>
        <taxon>Bacteroidales</taxon>
        <taxon>Dysgonomonadaceae</taxon>
        <taxon>Dysgonomonas</taxon>
    </lineage>
</organism>
<accession>A0A4Y8L6J6</accession>
<keyword evidence="1" id="KW-0378">Hydrolase</keyword>
<gene>
    <name evidence="1" type="ORF">E2605_10970</name>
</gene>
<dbReference type="InterPro" id="IPR029058">
    <property type="entry name" value="AB_hydrolase_fold"/>
</dbReference>
<dbReference type="InterPro" id="IPR010662">
    <property type="entry name" value="RBBP9/YdeN"/>
</dbReference>
<sequence>MTTYIIIPGLGNSGEDHWQTFFEKSGDNFHRINQKEWYTPQCDIWAEQVEQELSNYSLPEVVLIAHSLGCLTVAHWAERYKHQVKGALLVAPADIDSLVNDPSLPMKGFSPIPLQPLNFPTILVGSENDPWCTIERAQHFAAHWGSQFISAGKAGHINGLSGYGEWLSGLDLIRTFD</sequence>
<keyword evidence="2" id="KW-1185">Reference proteome</keyword>
<reference evidence="1 2" key="1">
    <citation type="submission" date="2019-03" db="EMBL/GenBank/DDBJ databases">
        <title>San Antonio Military Medical Center submission to MRSN (WRAIR), pending publication.</title>
        <authorList>
            <person name="Blyth D.M."/>
            <person name="Mccarthy S.L."/>
            <person name="Schall S.E."/>
            <person name="Stam J.A."/>
            <person name="Ong A.C."/>
            <person name="Mcgann P.T."/>
        </authorList>
    </citation>
    <scope>NUCLEOTIDE SEQUENCE [LARGE SCALE GENOMIC DNA]</scope>
    <source>
        <strain evidence="1 2">MRSN571793</strain>
    </source>
</reference>
<dbReference type="STRING" id="1121485.GCA_000426485_00532"/>
<dbReference type="Proteomes" id="UP000297861">
    <property type="component" value="Unassembled WGS sequence"/>
</dbReference>
<dbReference type="RefSeq" id="WP_026627801.1">
    <property type="nucleotide sequence ID" value="NZ_JAWZLG010000015.1"/>
</dbReference>
<evidence type="ECO:0000313" key="2">
    <source>
        <dbReference type="Proteomes" id="UP000297861"/>
    </source>
</evidence>
<dbReference type="AlphaFoldDB" id="A0A4Y8L6J6"/>
<dbReference type="Gene3D" id="3.40.50.1820">
    <property type="entry name" value="alpha/beta hydrolase"/>
    <property type="match status" value="1"/>
</dbReference>
<dbReference type="Pfam" id="PF06821">
    <property type="entry name" value="Ser_hydrolase"/>
    <property type="match status" value="1"/>
</dbReference>
<name>A0A4Y8L6J6_9BACT</name>
<dbReference type="GO" id="GO:0016787">
    <property type="term" value="F:hydrolase activity"/>
    <property type="evidence" value="ECO:0007669"/>
    <property type="project" value="UniProtKB-KW"/>
</dbReference>